<keyword evidence="3" id="KW-0031">Aminopeptidase</keyword>
<dbReference type="Proteomes" id="UP000465241">
    <property type="component" value="Unassembled WGS sequence"/>
</dbReference>
<organism evidence="3 4">
    <name type="scientific">Mycolicibacterium murale</name>
    <dbReference type="NCBI Taxonomy" id="182220"/>
    <lineage>
        <taxon>Bacteria</taxon>
        <taxon>Bacillati</taxon>
        <taxon>Actinomycetota</taxon>
        <taxon>Actinomycetes</taxon>
        <taxon>Mycobacteriales</taxon>
        <taxon>Mycobacteriaceae</taxon>
        <taxon>Mycolicibacterium</taxon>
    </lineage>
</organism>
<name>A0A7I9WTJ4_9MYCO</name>
<accession>A0A7I9WTJ4</accession>
<dbReference type="GO" id="GO:0004177">
    <property type="term" value="F:aminopeptidase activity"/>
    <property type="evidence" value="ECO:0007669"/>
    <property type="project" value="UniProtKB-KW"/>
</dbReference>
<dbReference type="RefSeq" id="WP_193490855.1">
    <property type="nucleotide sequence ID" value="NZ_BAAAMC010000010.1"/>
</dbReference>
<reference evidence="3 4" key="1">
    <citation type="journal article" date="2019" name="Emerg. Microbes Infect.">
        <title>Comprehensive subspecies identification of 175 nontuberculous mycobacteria species based on 7547 genomic profiles.</title>
        <authorList>
            <person name="Matsumoto Y."/>
            <person name="Kinjo T."/>
            <person name="Motooka D."/>
            <person name="Nabeya D."/>
            <person name="Jung N."/>
            <person name="Uechi K."/>
            <person name="Horii T."/>
            <person name="Iida T."/>
            <person name="Fujita J."/>
            <person name="Nakamura S."/>
        </authorList>
    </citation>
    <scope>NUCLEOTIDE SEQUENCE [LARGE SCALE GENOMIC DNA]</scope>
    <source>
        <strain evidence="3 4">JCM 13392</strain>
    </source>
</reference>
<dbReference type="InterPro" id="IPR029058">
    <property type="entry name" value="AB_hydrolase_fold"/>
</dbReference>
<dbReference type="Pfam" id="PF06500">
    <property type="entry name" value="FrsA-like"/>
    <property type="match status" value="1"/>
</dbReference>
<dbReference type="Gene3D" id="1.20.1440.110">
    <property type="entry name" value="acylaminoacyl peptidase"/>
    <property type="match status" value="1"/>
</dbReference>
<dbReference type="PANTHER" id="PTHR22946:SF12">
    <property type="entry name" value="CONIDIAL PIGMENT BIOSYNTHESIS PROTEIN AYG1 (AFU_ORTHOLOGUE AFUA_2G17550)"/>
    <property type="match status" value="1"/>
</dbReference>
<keyword evidence="3" id="KW-0645">Protease</keyword>
<evidence type="ECO:0000313" key="3">
    <source>
        <dbReference type="EMBL" id="GFG60933.1"/>
    </source>
</evidence>
<keyword evidence="4" id="KW-1185">Reference proteome</keyword>
<dbReference type="PANTHER" id="PTHR22946">
    <property type="entry name" value="DIENELACTONE HYDROLASE DOMAIN-CONTAINING PROTEIN-RELATED"/>
    <property type="match status" value="1"/>
</dbReference>
<dbReference type="EMBL" id="BLKT01000003">
    <property type="protein sequence ID" value="GFG60933.1"/>
    <property type="molecule type" value="Genomic_DNA"/>
</dbReference>
<evidence type="ECO:0000313" key="4">
    <source>
        <dbReference type="Proteomes" id="UP000465241"/>
    </source>
</evidence>
<evidence type="ECO:0000256" key="2">
    <source>
        <dbReference type="ARBA" id="ARBA00022801"/>
    </source>
</evidence>
<keyword evidence="2" id="KW-0378">Hydrolase</keyword>
<evidence type="ECO:0000256" key="1">
    <source>
        <dbReference type="ARBA" id="ARBA00008645"/>
    </source>
</evidence>
<comment type="caution">
    <text evidence="3">The sequence shown here is derived from an EMBL/GenBank/DDBJ whole genome shotgun (WGS) entry which is preliminary data.</text>
</comment>
<dbReference type="InterPro" id="IPR050261">
    <property type="entry name" value="FrsA_esterase"/>
</dbReference>
<dbReference type="SUPFAM" id="SSF53474">
    <property type="entry name" value="alpha/beta-Hydrolases"/>
    <property type="match status" value="1"/>
</dbReference>
<proteinExistence type="inferred from homology"/>
<sequence length="394" mass="41958">MADPRLTTELEKLELTDNRMAPFWADNLFWSSLLVRLTALTYRRGADVSEVAAIAASIRSGDADQWYKTFTAAAADLQAIVSDGLRPASARRDALWRASMYHRYATALMSPLDPRAREALAARRTAFGAAANLHPSGIEPIEVPFGDDFLPGWLSHADRRDPTSPAPLVIVIGGTDGSAEEMYFAVGQSLTESGFSVLTFDGPGQGEALRRGITARPDFAAVVAAVIDHVAARPDIDESRIGLVGHSLGGLYAVRAAAFEPRIRCLVVSSAPDTIGVFSTPELVTEADDPVIHFLQTMFLAVTGSQTAADAAGKLAAFRLDDVANRIEMPLLALYGGDDAMADIAVGESLVAAAPVREKKLVVFPAGTPGSYHCQQDSLAAAELAVSSWLARHL</sequence>
<gene>
    <name evidence="3" type="ORF">MMUR_50690</name>
</gene>
<comment type="similarity">
    <text evidence="1">Belongs to the AB hydrolase superfamily.</text>
</comment>
<dbReference type="Gene3D" id="3.40.50.1820">
    <property type="entry name" value="alpha/beta hydrolase"/>
    <property type="match status" value="1"/>
</dbReference>
<dbReference type="AlphaFoldDB" id="A0A7I9WTJ4"/>
<dbReference type="InterPro" id="IPR010520">
    <property type="entry name" value="FrsA-like"/>
</dbReference>
<protein>
    <submittedName>
        <fullName evidence="3">Dipeptidyl aminopeptidase</fullName>
    </submittedName>
</protein>